<evidence type="ECO:0000256" key="11">
    <source>
        <dbReference type="ARBA" id="ARBA00052079"/>
    </source>
</evidence>
<dbReference type="PROSITE" id="PS50287">
    <property type="entry name" value="SRCR_2"/>
    <property type="match status" value="3"/>
</dbReference>
<dbReference type="Gene3D" id="2.40.20.10">
    <property type="entry name" value="Plasminogen Kringle 4"/>
    <property type="match status" value="1"/>
</dbReference>
<feature type="region of interest" description="Disordered" evidence="17">
    <location>
        <begin position="120"/>
        <end position="174"/>
    </location>
</feature>
<feature type="compositionally biased region" description="Basic and acidic residues" evidence="17">
    <location>
        <begin position="161"/>
        <end position="171"/>
    </location>
</feature>
<feature type="disulfide bond" evidence="15">
    <location>
        <begin position="1927"/>
        <end position="1937"/>
    </location>
</feature>
<feature type="domain" description="Apple" evidence="24">
    <location>
        <begin position="1579"/>
        <end position="1659"/>
    </location>
</feature>
<dbReference type="FunFam" id="2.40.10.10:FF:000120">
    <property type="entry name" value="Putative serine protease"/>
    <property type="match status" value="1"/>
</dbReference>
<evidence type="ECO:0000259" key="23">
    <source>
        <dbReference type="PROSITE" id="PS50940"/>
    </source>
</evidence>
<feature type="domain" description="Chitin-binding type-2" evidence="23">
    <location>
        <begin position="386"/>
        <end position="443"/>
    </location>
</feature>
<dbReference type="SMART" id="SM00034">
    <property type="entry name" value="CLECT"/>
    <property type="match status" value="1"/>
</dbReference>
<keyword evidence="1 13" id="KW-0420">Kringle</keyword>
<dbReference type="Pfam" id="PF00089">
    <property type="entry name" value="Trypsin"/>
    <property type="match status" value="1"/>
</dbReference>
<dbReference type="PRINTS" id="PR00258">
    <property type="entry name" value="SPERACTRCPTR"/>
</dbReference>
<keyword evidence="25" id="KW-1185">Reference proteome</keyword>
<dbReference type="SMART" id="SM00494">
    <property type="entry name" value="ChtBD2"/>
    <property type="match status" value="3"/>
</dbReference>
<feature type="region of interest" description="Disordered" evidence="17">
    <location>
        <begin position="1010"/>
        <end position="1055"/>
    </location>
</feature>
<gene>
    <name evidence="26" type="primary">LOC106746246</name>
</gene>
<dbReference type="PROSITE" id="PS50948">
    <property type="entry name" value="PAN"/>
    <property type="match status" value="1"/>
</dbReference>
<evidence type="ECO:0000259" key="24">
    <source>
        <dbReference type="PROSITE" id="PS50948"/>
    </source>
</evidence>
<evidence type="ECO:0000256" key="18">
    <source>
        <dbReference type="SAM" id="SignalP"/>
    </source>
</evidence>
<dbReference type="OrthoDB" id="6020543at2759"/>
<dbReference type="Gene3D" id="3.10.100.10">
    <property type="entry name" value="Mannose-Binding Protein A, subunit A"/>
    <property type="match status" value="1"/>
</dbReference>
<feature type="domain" description="Peptidase S1" evidence="21">
    <location>
        <begin position="2004"/>
        <end position="2244"/>
    </location>
</feature>
<dbReference type="SUPFAM" id="SSF57440">
    <property type="entry name" value="Kringle-like"/>
    <property type="match status" value="1"/>
</dbReference>
<dbReference type="InterPro" id="IPR001190">
    <property type="entry name" value="SRCR"/>
</dbReference>
<feature type="region of interest" description="Disordered" evidence="17">
    <location>
        <begin position="30"/>
        <end position="49"/>
    </location>
</feature>
<feature type="disulfide bond" evidence="14">
    <location>
        <begin position="1670"/>
        <end position="1688"/>
    </location>
</feature>
<protein>
    <recommendedName>
        <fullName evidence="12">limulus clotting factor C</fullName>
        <ecNumber evidence="12">3.4.21.84</ecNumber>
    </recommendedName>
</protein>
<dbReference type="PROSITE" id="PS00134">
    <property type="entry name" value="TRYPSIN_HIS"/>
    <property type="match status" value="1"/>
</dbReference>
<dbReference type="SMART" id="SM00020">
    <property type="entry name" value="Tryp_SPc"/>
    <property type="match status" value="1"/>
</dbReference>
<evidence type="ECO:0000256" key="15">
    <source>
        <dbReference type="PROSITE-ProRule" id="PRU00196"/>
    </source>
</evidence>
<comment type="caution">
    <text evidence="15">Lacks conserved residue(s) required for the propagation of feature annotation.</text>
</comment>
<dbReference type="Gene3D" id="3.10.250.10">
    <property type="entry name" value="SRCR-like domain"/>
    <property type="match status" value="3"/>
</dbReference>
<dbReference type="PANTHER" id="PTHR48071">
    <property type="entry name" value="SRCR DOMAIN-CONTAINING PROTEIN"/>
    <property type="match status" value="1"/>
</dbReference>
<dbReference type="SMART" id="SM00202">
    <property type="entry name" value="SR"/>
    <property type="match status" value="3"/>
</dbReference>
<feature type="disulfide bond" evidence="15">
    <location>
        <begin position="1778"/>
        <end position="1788"/>
    </location>
</feature>
<dbReference type="CDD" id="cd01099">
    <property type="entry name" value="PAN_AP_HGF"/>
    <property type="match status" value="1"/>
</dbReference>
<organism evidence="25 26">
    <name type="scientific">Dinoponera quadriceps</name>
    <name type="common">South American ant</name>
    <dbReference type="NCBI Taxonomy" id="609295"/>
    <lineage>
        <taxon>Eukaryota</taxon>
        <taxon>Metazoa</taxon>
        <taxon>Ecdysozoa</taxon>
        <taxon>Arthropoda</taxon>
        <taxon>Hexapoda</taxon>
        <taxon>Insecta</taxon>
        <taxon>Pterygota</taxon>
        <taxon>Neoptera</taxon>
        <taxon>Endopterygota</taxon>
        <taxon>Hymenoptera</taxon>
        <taxon>Apocrita</taxon>
        <taxon>Aculeata</taxon>
        <taxon>Formicoidea</taxon>
        <taxon>Formicidae</taxon>
        <taxon>Ponerinae</taxon>
        <taxon>Ponerini</taxon>
        <taxon>Dinoponera</taxon>
    </lineage>
</organism>
<dbReference type="InterPro" id="IPR038178">
    <property type="entry name" value="Kringle_sf"/>
</dbReference>
<evidence type="ECO:0000256" key="3">
    <source>
        <dbReference type="ARBA" id="ARBA00022670"/>
    </source>
</evidence>
<accession>A0A6P3XI04</accession>
<evidence type="ECO:0000256" key="5">
    <source>
        <dbReference type="ARBA" id="ARBA00022737"/>
    </source>
</evidence>
<feature type="disulfide bond" evidence="15">
    <location>
        <begin position="1883"/>
        <end position="1947"/>
    </location>
</feature>
<keyword evidence="8 16" id="KW-0720">Serine protease</keyword>
<feature type="disulfide bond" evidence="15">
    <location>
        <begin position="1896"/>
        <end position="1957"/>
    </location>
</feature>
<evidence type="ECO:0000256" key="4">
    <source>
        <dbReference type="ARBA" id="ARBA00022729"/>
    </source>
</evidence>
<dbReference type="CDD" id="cd00037">
    <property type="entry name" value="CLECT"/>
    <property type="match status" value="1"/>
</dbReference>
<dbReference type="CDD" id="cd00190">
    <property type="entry name" value="Tryp_SPc"/>
    <property type="match status" value="1"/>
</dbReference>
<dbReference type="InterPro" id="IPR002172">
    <property type="entry name" value="LDrepeatLR_classA_rpt"/>
</dbReference>
<evidence type="ECO:0000256" key="9">
    <source>
        <dbReference type="ARBA" id="ARBA00023157"/>
    </source>
</evidence>
<evidence type="ECO:0000256" key="2">
    <source>
        <dbReference type="ARBA" id="ARBA00022659"/>
    </source>
</evidence>
<dbReference type="GO" id="GO:0005576">
    <property type="term" value="C:extracellular region"/>
    <property type="evidence" value="ECO:0007669"/>
    <property type="project" value="InterPro"/>
</dbReference>
<evidence type="ECO:0000259" key="21">
    <source>
        <dbReference type="PROSITE" id="PS50240"/>
    </source>
</evidence>
<dbReference type="Pfam" id="PF00051">
    <property type="entry name" value="Kringle"/>
    <property type="match status" value="1"/>
</dbReference>
<dbReference type="GO" id="GO:0006508">
    <property type="term" value="P:proteolysis"/>
    <property type="evidence" value="ECO:0007669"/>
    <property type="project" value="UniProtKB-KW"/>
</dbReference>
<dbReference type="InterPro" id="IPR036772">
    <property type="entry name" value="SRCR-like_dom_sf"/>
</dbReference>
<dbReference type="PROSITE" id="PS50940">
    <property type="entry name" value="CHIT_BIND_II"/>
    <property type="match status" value="3"/>
</dbReference>
<feature type="compositionally biased region" description="Basic residues" evidence="17">
    <location>
        <begin position="718"/>
        <end position="734"/>
    </location>
</feature>
<dbReference type="InterPro" id="IPR016186">
    <property type="entry name" value="C-type_lectin-like/link_sf"/>
</dbReference>
<feature type="domain" description="SRCR" evidence="22">
    <location>
        <begin position="1858"/>
        <end position="1958"/>
    </location>
</feature>
<evidence type="ECO:0000256" key="14">
    <source>
        <dbReference type="PROSITE-ProRule" id="PRU00124"/>
    </source>
</evidence>
<feature type="compositionally biased region" description="Basic and acidic residues" evidence="17">
    <location>
        <begin position="707"/>
        <end position="717"/>
    </location>
</feature>
<evidence type="ECO:0000256" key="16">
    <source>
        <dbReference type="RuleBase" id="RU363034"/>
    </source>
</evidence>
<dbReference type="Pfam" id="PF01607">
    <property type="entry name" value="CBM_14"/>
    <property type="match status" value="3"/>
</dbReference>
<dbReference type="InterPro" id="IPR016187">
    <property type="entry name" value="CTDL_fold"/>
</dbReference>
<dbReference type="PANTHER" id="PTHR48071:SF24">
    <property type="entry name" value="DELETED IN MALIGNANT BRAIN TUMORS 1 PROTEIN-LIKE"/>
    <property type="match status" value="1"/>
</dbReference>
<feature type="domain" description="Chitin-binding type-2" evidence="23">
    <location>
        <begin position="213"/>
        <end position="270"/>
    </location>
</feature>
<proteinExistence type="predicted"/>
<feature type="compositionally biased region" description="Basic and acidic residues" evidence="17">
    <location>
        <begin position="573"/>
        <end position="588"/>
    </location>
</feature>
<dbReference type="CDD" id="cd00108">
    <property type="entry name" value="KR"/>
    <property type="match status" value="1"/>
</dbReference>
<feature type="compositionally biased region" description="Basic and acidic residues" evidence="17">
    <location>
        <begin position="1039"/>
        <end position="1053"/>
    </location>
</feature>
<dbReference type="GeneID" id="106746246"/>
<evidence type="ECO:0000256" key="1">
    <source>
        <dbReference type="ARBA" id="ARBA00022572"/>
    </source>
</evidence>
<evidence type="ECO:0000256" key="7">
    <source>
        <dbReference type="ARBA" id="ARBA00022820"/>
    </source>
</evidence>
<feature type="region of interest" description="Disordered" evidence="17">
    <location>
        <begin position="573"/>
        <end position="600"/>
    </location>
</feature>
<dbReference type="Gene3D" id="2.170.140.10">
    <property type="entry name" value="Chitin binding domain"/>
    <property type="match status" value="3"/>
</dbReference>
<keyword evidence="7" id="KW-0353">Hemolymph clotting</keyword>
<dbReference type="InterPro" id="IPR018114">
    <property type="entry name" value="TRYPSIN_HIS"/>
</dbReference>
<evidence type="ECO:0000313" key="25">
    <source>
        <dbReference type="Proteomes" id="UP000515204"/>
    </source>
</evidence>
<dbReference type="SUPFAM" id="SSF50494">
    <property type="entry name" value="Trypsin-like serine proteases"/>
    <property type="match status" value="1"/>
</dbReference>
<dbReference type="SUPFAM" id="SSF56487">
    <property type="entry name" value="SRCR-like"/>
    <property type="match status" value="3"/>
</dbReference>
<dbReference type="KEGG" id="dqu:106746246"/>
<dbReference type="SMART" id="SM00130">
    <property type="entry name" value="KR"/>
    <property type="match status" value="1"/>
</dbReference>
<feature type="domain" description="Chitin-binding type-2" evidence="23">
    <location>
        <begin position="295"/>
        <end position="352"/>
    </location>
</feature>
<dbReference type="InterPro" id="IPR036508">
    <property type="entry name" value="Chitin-bd_dom_sf"/>
</dbReference>
<dbReference type="EC" id="3.4.21.84" evidence="12"/>
<evidence type="ECO:0000259" key="19">
    <source>
        <dbReference type="PROSITE" id="PS50041"/>
    </source>
</evidence>
<dbReference type="InterPro" id="IPR001254">
    <property type="entry name" value="Trypsin_dom"/>
</dbReference>
<dbReference type="InterPro" id="IPR023415">
    <property type="entry name" value="LDLR_class-A_CS"/>
</dbReference>
<dbReference type="PROSITE" id="PS50068">
    <property type="entry name" value="LDLRA_2"/>
    <property type="match status" value="3"/>
</dbReference>
<feature type="chain" id="PRO_5027665042" description="limulus clotting factor C" evidence="18">
    <location>
        <begin position="23"/>
        <end position="2250"/>
    </location>
</feature>
<evidence type="ECO:0000259" key="20">
    <source>
        <dbReference type="PROSITE" id="PS50070"/>
    </source>
</evidence>
<dbReference type="PRINTS" id="PR00018">
    <property type="entry name" value="KRINGLE"/>
</dbReference>
<dbReference type="GO" id="GO:0004252">
    <property type="term" value="F:serine-type endopeptidase activity"/>
    <property type="evidence" value="ECO:0007669"/>
    <property type="project" value="InterPro"/>
</dbReference>
<feature type="region of interest" description="Disordered" evidence="17">
    <location>
        <begin position="58"/>
        <end position="88"/>
    </location>
</feature>
<dbReference type="PROSITE" id="PS50070">
    <property type="entry name" value="KRINGLE_2"/>
    <property type="match status" value="1"/>
</dbReference>
<feature type="domain" description="SRCR" evidence="22">
    <location>
        <begin position="1176"/>
        <end position="1280"/>
    </location>
</feature>
<feature type="disulfide bond" evidence="14">
    <location>
        <begin position="1682"/>
        <end position="1697"/>
    </location>
</feature>
<dbReference type="SMART" id="SM00473">
    <property type="entry name" value="PAN_AP"/>
    <property type="match status" value="1"/>
</dbReference>
<keyword evidence="3 16" id="KW-0645">Protease</keyword>
<keyword evidence="9 15" id="KW-1015">Disulfide bond</keyword>
<feature type="domain" description="C-type lectin" evidence="19">
    <location>
        <begin position="1294"/>
        <end position="1430"/>
    </location>
</feature>
<evidence type="ECO:0000256" key="6">
    <source>
        <dbReference type="ARBA" id="ARBA00022801"/>
    </source>
</evidence>
<dbReference type="InterPro" id="IPR013806">
    <property type="entry name" value="Kringle-like"/>
</dbReference>
<dbReference type="Gene3D" id="3.50.4.10">
    <property type="entry name" value="Hepatocyte Growth Factor"/>
    <property type="match status" value="1"/>
</dbReference>
<dbReference type="Gene3D" id="4.10.400.10">
    <property type="entry name" value="Low-density Lipoprotein Receptor"/>
    <property type="match status" value="3"/>
</dbReference>
<keyword evidence="5" id="KW-0677">Repeat</keyword>
<dbReference type="InterPro" id="IPR003609">
    <property type="entry name" value="Pan_app"/>
</dbReference>
<feature type="compositionally biased region" description="Polar residues" evidence="17">
    <location>
        <begin position="809"/>
        <end position="834"/>
    </location>
</feature>
<feature type="signal peptide" evidence="18">
    <location>
        <begin position="1"/>
        <end position="22"/>
    </location>
</feature>
<dbReference type="FunFam" id="3.10.250.10:FF:000026">
    <property type="entry name" value="Tequila, isoform D"/>
    <property type="match status" value="1"/>
</dbReference>
<dbReference type="PRINTS" id="PR00261">
    <property type="entry name" value="LDLRECEPTOR"/>
</dbReference>
<evidence type="ECO:0000313" key="26">
    <source>
        <dbReference type="RefSeq" id="XP_014478091.1"/>
    </source>
</evidence>
<dbReference type="SMART" id="SM00192">
    <property type="entry name" value="LDLa"/>
    <property type="match status" value="3"/>
</dbReference>
<evidence type="ECO:0000256" key="8">
    <source>
        <dbReference type="ARBA" id="ARBA00022825"/>
    </source>
</evidence>
<feature type="region of interest" description="Disordered" evidence="17">
    <location>
        <begin position="614"/>
        <end position="884"/>
    </location>
</feature>
<comment type="catalytic activity">
    <reaction evidence="11">
        <text>Selective cleavage of 103-Arg-|-Ser-104 and 124-Ile-|-Ile-125 bonds in Limulus clotting factor B to form activated factor B. Cleavage of -Pro-Arg-|-Xaa- bonds in synthetic substrates.</text>
        <dbReference type="EC" id="3.4.21.84"/>
    </reaction>
</comment>
<dbReference type="Pfam" id="PF00057">
    <property type="entry name" value="Ldl_recept_a"/>
    <property type="match status" value="3"/>
</dbReference>
<dbReference type="Proteomes" id="UP000515204">
    <property type="component" value="Unplaced"/>
</dbReference>
<dbReference type="GO" id="GO:0008061">
    <property type="term" value="F:chitin binding"/>
    <property type="evidence" value="ECO:0007669"/>
    <property type="project" value="InterPro"/>
</dbReference>
<dbReference type="GO" id="GO:0042381">
    <property type="term" value="P:hemolymph coagulation"/>
    <property type="evidence" value="ECO:0007669"/>
    <property type="project" value="UniProtKB-KW"/>
</dbReference>
<dbReference type="InterPro" id="IPR036055">
    <property type="entry name" value="LDL_receptor-like_sf"/>
</dbReference>
<keyword evidence="10" id="KW-0325">Glycoprotein</keyword>
<dbReference type="SUPFAM" id="SSF57625">
    <property type="entry name" value="Invertebrate chitin-binding proteins"/>
    <property type="match status" value="3"/>
</dbReference>
<dbReference type="InterPro" id="IPR001304">
    <property type="entry name" value="C-type_lectin-like"/>
</dbReference>
<evidence type="ECO:0000256" key="13">
    <source>
        <dbReference type="PROSITE-ProRule" id="PRU00121"/>
    </source>
</evidence>
<dbReference type="Pfam" id="PF00530">
    <property type="entry name" value="SRCR"/>
    <property type="match status" value="3"/>
</dbReference>
<dbReference type="InterPro" id="IPR009003">
    <property type="entry name" value="Peptidase_S1_PA"/>
</dbReference>
<keyword evidence="4 18" id="KW-0732">Signal</keyword>
<feature type="domain" description="Kringle" evidence="20">
    <location>
        <begin position="1449"/>
        <end position="1531"/>
    </location>
</feature>
<feature type="disulfide bond" evidence="14">
    <location>
        <begin position="1564"/>
        <end position="1579"/>
    </location>
</feature>
<dbReference type="InterPro" id="IPR033116">
    <property type="entry name" value="TRYPSIN_SER"/>
</dbReference>
<feature type="compositionally biased region" description="Basic and acidic residues" evidence="17">
    <location>
        <begin position="755"/>
        <end position="769"/>
    </location>
</feature>
<feature type="disulfide bond" evidence="15">
    <location>
        <begin position="1250"/>
        <end position="1260"/>
    </location>
</feature>
<dbReference type="PROSITE" id="PS01209">
    <property type="entry name" value="LDLRA_1"/>
    <property type="match status" value="2"/>
</dbReference>
<name>A0A6P3XI04_DINQU</name>
<feature type="compositionally biased region" description="Basic and acidic residues" evidence="17">
    <location>
        <begin position="640"/>
        <end position="654"/>
    </location>
</feature>
<feature type="region of interest" description="Disordered" evidence="17">
    <location>
        <begin position="448"/>
        <end position="467"/>
    </location>
</feature>
<evidence type="ECO:0000256" key="12">
    <source>
        <dbReference type="ARBA" id="ARBA00066707"/>
    </source>
</evidence>
<dbReference type="GO" id="GO:0016020">
    <property type="term" value="C:membrane"/>
    <property type="evidence" value="ECO:0007669"/>
    <property type="project" value="InterPro"/>
</dbReference>
<dbReference type="Gene3D" id="2.40.10.10">
    <property type="entry name" value="Trypsin-like serine proteases"/>
    <property type="match status" value="1"/>
</dbReference>
<dbReference type="FunFam" id="3.10.250.10:FF:000001">
    <property type="entry name" value="Lysyl oxidase 4 isoform X1"/>
    <property type="match status" value="1"/>
</dbReference>
<keyword evidence="6 16" id="KW-0378">Hydrolase</keyword>
<feature type="disulfide bond" evidence="14">
    <location>
        <begin position="1552"/>
        <end position="1570"/>
    </location>
</feature>
<dbReference type="SUPFAM" id="SSF56436">
    <property type="entry name" value="C-type lectin-like"/>
    <property type="match status" value="1"/>
</dbReference>
<dbReference type="PROSITE" id="PS00420">
    <property type="entry name" value="SRCR_1"/>
    <property type="match status" value="1"/>
</dbReference>
<reference evidence="26" key="1">
    <citation type="submission" date="2025-08" db="UniProtKB">
        <authorList>
            <consortium name="RefSeq"/>
        </authorList>
    </citation>
    <scope>IDENTIFICATION</scope>
</reference>
<dbReference type="SUPFAM" id="SSF57414">
    <property type="entry name" value="Hairpin loop containing domain-like"/>
    <property type="match status" value="1"/>
</dbReference>
<dbReference type="InterPro" id="IPR000001">
    <property type="entry name" value="Kringle"/>
</dbReference>
<evidence type="ECO:0000256" key="10">
    <source>
        <dbReference type="ARBA" id="ARBA00023180"/>
    </source>
</evidence>
<dbReference type="InterPro" id="IPR002557">
    <property type="entry name" value="Chitin-bd_dom"/>
</dbReference>
<dbReference type="PROSITE" id="PS00135">
    <property type="entry name" value="TRYPSIN_SER"/>
    <property type="match status" value="1"/>
</dbReference>
<dbReference type="InterPro" id="IPR043504">
    <property type="entry name" value="Peptidase_S1_PA_chymotrypsin"/>
</dbReference>
<sequence>MTASFNRFLVALCVVHICVVFAIYDPRATTTKPPERREAVPPWYSAGKANESGIQATPFAPKWQTHDDDVSSKPATKGWGPWRKNPGNEIEQRTQVNTQDHPAEQVPEQQHHPEFNKWEEQGNLKSSPPREGSVDSDKNRGGFQDASKYGSRGSPQNMIDFENKLPPRYDDTSAGDENLYEGVPVDSTKPHKENILISWKPRHTVARYSRQFGVQCPDHNSTGQFVYPLDCKFFVNCWKGRAFVQPCAPGTYFNPNTLECDFPHKVKCYEGEFADYREPIYSESQVDRNSQKLQEPKCPPYVTGLMPHYGDCTKFLQCANGATYVMDCGPGTVFNPALSVCDWPRNVKGCEDTFKSEEDVKILLTPPSPQTYPYAHDKLKYTDGKKIACPADFTGLLPHPETCKKFLQCANGATFVMDCGPGTAFNPLTTVCDWPYNVPGCNTDKPGDEAHRTTGNSWPPSGEVGSGTATWSDTNRYNGTGDSHGAGSWPGYRATTTTTLRPPWAPITPGPVLYPTWKPSSVTTTSRVLYPTMRPSFVTTPAPRWIPTWTTARPSYDRPGHAADHRGHYGRVYEDGQYRDHGPYRPEWRPSGGDFGRPKVDGDYGYYDRYDEQWAKDPDAGHPPGTRHFDRRPSGQPWPPERRFPPDHGYDHGYHPRPPYSPNLPHGYGPAPGPPANPSWDSDSSAAVPADGDYGREYYGGYAPHTGDGRWRPDGHQHRPPYHRHHHHHDHRHHFGDAVSPGETDRGRLSPYFPDGRHEEDDTQYREDAQTTFPGAGNPPANRRTGYDFSQTSPRQDGPSPGLHRPDFNRTSPPTGNVFLNSGDQFAESSNQTRYGPWRDGPPAPRPEQGNTAWSRADGSAFQPSTWRDQPSRGHADTPTRPLDQDAQENKFHQWQSGSDIYQQSTVDRENDAKMAQWASKTNIFAHSRGQIGPADSPNETKHPKTNLYPDGIYANVNGVKGHFITKEIESNQTRPEMQYPYEVQKPFDRDNNLNSTDYGYAPLFNVTTSTGTTATRPPNKPSVPTRRAKDLTNTTNTIREKEPRVSRDESRSHLPGVSIEQVDLSSGIDTKLSDISSEFPDILARETGDYVDVLDEKNEWKPKLVFKNKTEDITTAPSVVMRITPKKTDVELFNIEAPPFKEEEPPFPVYYVPLVRPLTHSQKTALLTPISGQVIRLRGGTGPNDGYVEVQGALPGWGIVCDSRNSWTLKEAHIVCRQLGYTRGAEMAWQGRNNHNGVPTWVAANTVTCLGNETRFQSCKFTHNQECRVDRDAVGVRCLSNHIAHCRKDEIPHEEQCYHLAEPVGGLNRAEASDYCKRRNARLIDIANQAENNFVSEWLLQLYPEVSSIMTSGTGFAIMNRPFWLWEDSTHAMFKFTKWWPGWVNDTEQPPQPLGPRPLCIVMKRKFPCHELAESTCVADYFFWDTEDCADSSKLHSFVCERPYEDIGCVYGKGNQYAGKANVTLSGNECLPWADQRIAHQLRVNVVSEEAREKLRTHNFCRNPNPAKESRPWCFAGPTGEREYCDIPACRNIDPKRSTLTGQHKPRHFECMPGEYIPSPWVCDGEEDCTNGADERKCAVDLSLFEKSAKHKLDGYDVEKWLNTPLKTCALRCKEADFTCRSFNHKAEGNICLLSDSNIGSTGALKSDRQFDYYEMTERSVNCDGMYICNNRKCINQSQVCNGKNDCNDRSDESICTAENLDYEIRLAGTNSSHEGRVEVKVLGHWGQVCDDGFGMINADVICRELGFVLGALDVRQGGFYGNLDPPTKFMVDQLKCRGNETTLRECDFNGWGVHNCQPEEAVGIVCKTAVNTCQQDYWKCDNSAACISTSFICDEVVDCPDGSDESPEHCDAPFELRLVDGDGLLQGRVEVRHYGVWGTVCDDDFTHNAAAVICRSLGYGGRAIAKKNGFFGPGEGPIWLDEVFCHGNETQLHRCDHNHWGRHNCNHNEDAGVICSPGDVSERKWTMVPELPERSIDEILPAKCGQRAKDFNDDEDLIFAKVVHGSIAPKGTYPWQASVRVRGHSRSNHWCGAVIVSPLHVLTAAHCLEGYNKGTYFVRAGDYNTDIEEGTEVEANIEDYYVHEEFRIGHKMNNDIALVLLKGPGIPLGKDIMPICLPPENTEYPAGLNCTISGFGSIETGKTTQSKDLRYGWVPLLDQSICRAGYVYGEGAISDGMICAGYLDEGIDTCDGDSGGPLACYHNGAFTLYGITSWGQHCGRANKPGVYVRVAYYRRWIDQKIKESLAGR</sequence>
<dbReference type="RefSeq" id="XP_014478091.1">
    <property type="nucleotide sequence ID" value="XM_014622605.1"/>
</dbReference>
<dbReference type="PROSITE" id="PS50041">
    <property type="entry name" value="C_TYPE_LECTIN_2"/>
    <property type="match status" value="1"/>
</dbReference>
<dbReference type="CDD" id="cd00112">
    <property type="entry name" value="LDLa"/>
    <property type="match status" value="3"/>
</dbReference>
<evidence type="ECO:0000256" key="17">
    <source>
        <dbReference type="SAM" id="MobiDB-lite"/>
    </source>
</evidence>
<dbReference type="PROSITE" id="PS50240">
    <property type="entry name" value="TRYPSIN_DOM"/>
    <property type="match status" value="1"/>
</dbReference>
<evidence type="ECO:0000259" key="22">
    <source>
        <dbReference type="PROSITE" id="PS50287"/>
    </source>
</evidence>
<dbReference type="Pfam" id="PF00024">
    <property type="entry name" value="PAN_1"/>
    <property type="match status" value="1"/>
</dbReference>
<dbReference type="SUPFAM" id="SSF57424">
    <property type="entry name" value="LDL receptor-like module"/>
    <property type="match status" value="3"/>
</dbReference>
<feature type="domain" description="SRCR" evidence="22">
    <location>
        <begin position="1706"/>
        <end position="1809"/>
    </location>
</feature>
<keyword evidence="2" id="KW-0768">Sushi</keyword>